<accession>A0ABX1C808</accession>
<evidence type="ECO:0000256" key="2">
    <source>
        <dbReference type="SAM" id="SignalP"/>
    </source>
</evidence>
<reference evidence="3 4" key="1">
    <citation type="submission" date="2020-03" db="EMBL/GenBank/DDBJ databases">
        <title>Draft genome of Streptomyces sp. ventii, isolated from the Axial Seamount in the Pacific Ocean, and resequencing of the two type strains Streptomyces lonarensis strain NCL 716 and Streptomyces bohaiensis strain 11A07.</title>
        <authorList>
            <person name="Loughran R.M."/>
            <person name="Pfannmuller K.M."/>
            <person name="Wasson B.J."/>
            <person name="Deadmond M.C."/>
            <person name="Paddock B.E."/>
            <person name="Koyack M.J."/>
            <person name="Gallegos D.A."/>
            <person name="Mitchell E.A."/>
            <person name="Ushijima B."/>
            <person name="Saw J.H."/>
            <person name="Mcphail K.L."/>
            <person name="Videau P."/>
        </authorList>
    </citation>
    <scope>NUCLEOTIDE SEQUENCE [LARGE SCALE GENOMIC DNA]</scope>
    <source>
        <strain evidence="3 4">11A07</strain>
    </source>
</reference>
<keyword evidence="4" id="KW-1185">Reference proteome</keyword>
<dbReference type="EMBL" id="JAAVJC010000006">
    <property type="protein sequence ID" value="NJQ13720.1"/>
    <property type="molecule type" value="Genomic_DNA"/>
</dbReference>
<feature type="chain" id="PRO_5047544088" evidence="2">
    <location>
        <begin position="22"/>
        <end position="52"/>
    </location>
</feature>
<feature type="signal peptide" evidence="2">
    <location>
        <begin position="1"/>
        <end position="21"/>
    </location>
</feature>
<feature type="region of interest" description="Disordered" evidence="1">
    <location>
        <begin position="22"/>
        <end position="52"/>
    </location>
</feature>
<protein>
    <submittedName>
        <fullName evidence="3">Uncharacterized protein</fullName>
    </submittedName>
</protein>
<sequence>MRRFVLFVASVLVLGGLSVGAASSHPPSAGPLDRAAAMPAGQPVVVDNHGND</sequence>
<evidence type="ECO:0000313" key="4">
    <source>
        <dbReference type="Proteomes" id="UP000727056"/>
    </source>
</evidence>
<proteinExistence type="predicted"/>
<dbReference type="RefSeq" id="WP_168086554.1">
    <property type="nucleotide sequence ID" value="NZ_BHZH01000007.1"/>
</dbReference>
<evidence type="ECO:0000313" key="3">
    <source>
        <dbReference type="EMBL" id="NJQ13720.1"/>
    </source>
</evidence>
<organism evidence="3 4">
    <name type="scientific">Streptomyces bohaiensis</name>
    <dbReference type="NCBI Taxonomy" id="1431344"/>
    <lineage>
        <taxon>Bacteria</taxon>
        <taxon>Bacillati</taxon>
        <taxon>Actinomycetota</taxon>
        <taxon>Actinomycetes</taxon>
        <taxon>Kitasatosporales</taxon>
        <taxon>Streptomycetaceae</taxon>
        <taxon>Streptomyces</taxon>
    </lineage>
</organism>
<gene>
    <name evidence="3" type="ORF">HCN52_01855</name>
</gene>
<comment type="caution">
    <text evidence="3">The sequence shown here is derived from an EMBL/GenBank/DDBJ whole genome shotgun (WGS) entry which is preliminary data.</text>
</comment>
<keyword evidence="2" id="KW-0732">Signal</keyword>
<dbReference type="Proteomes" id="UP000727056">
    <property type="component" value="Unassembled WGS sequence"/>
</dbReference>
<name>A0ABX1C808_9ACTN</name>
<evidence type="ECO:0000256" key="1">
    <source>
        <dbReference type="SAM" id="MobiDB-lite"/>
    </source>
</evidence>